<dbReference type="PROSITE" id="PS51318">
    <property type="entry name" value="TAT"/>
    <property type="match status" value="1"/>
</dbReference>
<proteinExistence type="predicted"/>
<feature type="domain" description="Gfo/Idh/MocA-like oxidoreductase N-terminal" evidence="1">
    <location>
        <begin position="39"/>
        <end position="180"/>
    </location>
</feature>
<evidence type="ECO:0000259" key="1">
    <source>
        <dbReference type="Pfam" id="PF01408"/>
    </source>
</evidence>
<dbReference type="Pfam" id="PF01408">
    <property type="entry name" value="GFO_IDH_MocA"/>
    <property type="match status" value="1"/>
</dbReference>
<dbReference type="EC" id="1.1.99.28" evidence="3"/>
<dbReference type="InterPro" id="IPR006311">
    <property type="entry name" value="TAT_signal"/>
</dbReference>
<gene>
    <name evidence="3" type="primary">gfo_5</name>
    <name evidence="3" type="ORF">K227x_48960</name>
</gene>
<sequence length="467" mass="50946">MQPSDRRTFLKSAAVVSAATIVPRHVLGGPGHIAPSDRVNVALIGAGGRGLQNARELMKLSDVRISTVIDPAERWDLKDFYYRGVSGRLPVCSEIEKHYQRTDANFRCQGHVDFRRAIEDLPNEFDAVLCATPDHLHASVSLRSLAAGKHVYCEKPLTHNIAEARLIAKVAEDSGLATQMGNQGHSTEGIRQTCEWLRSGVLGELKSIHSWVPATRWNPGLTAPPTQSQPVPKGLDWDLWCGPRQPIDFNSAYAPVSWRDFWQFGLGAMGDFGCHDLDSAVWGLELGMPTRVEMFPAGQTHSAMIPFGEVGYFDFAATKHTGPIRLQWYSGGPRPAHPDAMPDNVQLPRRGVLFVGEKGVMVCGGAGGAPTLYPLELQESSTPPQPTIKRSAGHHRDWIDAIKGGDPASSEFGYGAKLTEVTLLGVLALRTASVIDWNQAEMKATGVASADPIIHGDYRDGWKLDRP</sequence>
<dbReference type="PANTHER" id="PTHR43818">
    <property type="entry name" value="BCDNA.GH03377"/>
    <property type="match status" value="1"/>
</dbReference>
<reference evidence="3 4" key="1">
    <citation type="submission" date="2019-02" db="EMBL/GenBank/DDBJ databases">
        <title>Deep-cultivation of Planctomycetes and their phenomic and genomic characterization uncovers novel biology.</title>
        <authorList>
            <person name="Wiegand S."/>
            <person name="Jogler M."/>
            <person name="Boedeker C."/>
            <person name="Pinto D."/>
            <person name="Vollmers J."/>
            <person name="Rivas-Marin E."/>
            <person name="Kohn T."/>
            <person name="Peeters S.H."/>
            <person name="Heuer A."/>
            <person name="Rast P."/>
            <person name="Oberbeckmann S."/>
            <person name="Bunk B."/>
            <person name="Jeske O."/>
            <person name="Meyerdierks A."/>
            <person name="Storesund J.E."/>
            <person name="Kallscheuer N."/>
            <person name="Luecker S."/>
            <person name="Lage O.M."/>
            <person name="Pohl T."/>
            <person name="Merkel B.J."/>
            <person name="Hornburger P."/>
            <person name="Mueller R.-W."/>
            <person name="Bruemmer F."/>
            <person name="Labrenz M."/>
            <person name="Spormann A.M."/>
            <person name="Op den Camp H."/>
            <person name="Overmann J."/>
            <person name="Amann R."/>
            <person name="Jetten M.S.M."/>
            <person name="Mascher T."/>
            <person name="Medema M.H."/>
            <person name="Devos D.P."/>
            <person name="Kaster A.-K."/>
            <person name="Ovreas L."/>
            <person name="Rohde M."/>
            <person name="Galperin M.Y."/>
            <person name="Jogler C."/>
        </authorList>
    </citation>
    <scope>NUCLEOTIDE SEQUENCE [LARGE SCALE GENOMIC DNA]</scope>
    <source>
        <strain evidence="3 4">K22_7</strain>
    </source>
</reference>
<dbReference type="AlphaFoldDB" id="A0A517NH73"/>
<dbReference type="GO" id="GO:0000166">
    <property type="term" value="F:nucleotide binding"/>
    <property type="evidence" value="ECO:0007669"/>
    <property type="project" value="InterPro"/>
</dbReference>
<dbReference type="RefSeq" id="WP_145173174.1">
    <property type="nucleotide sequence ID" value="NZ_CP036525.1"/>
</dbReference>
<evidence type="ECO:0000313" key="3">
    <source>
        <dbReference type="EMBL" id="QDT06486.1"/>
    </source>
</evidence>
<protein>
    <submittedName>
        <fullName evidence="3">Glucose--fructose oxidoreductase</fullName>
        <ecNumber evidence="3">1.1.99.28</ecNumber>
    </submittedName>
</protein>
<dbReference type="Gene3D" id="3.40.50.720">
    <property type="entry name" value="NAD(P)-binding Rossmann-like Domain"/>
    <property type="match status" value="1"/>
</dbReference>
<dbReference type="SUPFAM" id="SSF51735">
    <property type="entry name" value="NAD(P)-binding Rossmann-fold domains"/>
    <property type="match status" value="1"/>
</dbReference>
<dbReference type="Pfam" id="PF19051">
    <property type="entry name" value="GFO_IDH_MocA_C2"/>
    <property type="match status" value="1"/>
</dbReference>
<evidence type="ECO:0000313" key="4">
    <source>
        <dbReference type="Proteomes" id="UP000318538"/>
    </source>
</evidence>
<dbReference type="Gene3D" id="3.30.360.10">
    <property type="entry name" value="Dihydrodipicolinate Reductase, domain 2"/>
    <property type="match status" value="1"/>
</dbReference>
<accession>A0A517NH73</accession>
<keyword evidence="4" id="KW-1185">Reference proteome</keyword>
<dbReference type="GO" id="GO:0047061">
    <property type="term" value="F:glucose-fructose oxidoreductase activity"/>
    <property type="evidence" value="ECO:0007669"/>
    <property type="project" value="UniProtKB-EC"/>
</dbReference>
<dbReference type="EMBL" id="CP036525">
    <property type="protein sequence ID" value="QDT06486.1"/>
    <property type="molecule type" value="Genomic_DNA"/>
</dbReference>
<name>A0A517NH73_9BACT</name>
<dbReference type="SUPFAM" id="SSF55347">
    <property type="entry name" value="Glyceraldehyde-3-phosphate dehydrogenase-like, C-terminal domain"/>
    <property type="match status" value="1"/>
</dbReference>
<dbReference type="OrthoDB" id="255433at2"/>
<dbReference type="KEGG" id="rlc:K227x_48960"/>
<evidence type="ECO:0000259" key="2">
    <source>
        <dbReference type="Pfam" id="PF19051"/>
    </source>
</evidence>
<organism evidence="3 4">
    <name type="scientific">Rubripirellula lacrimiformis</name>
    <dbReference type="NCBI Taxonomy" id="1930273"/>
    <lineage>
        <taxon>Bacteria</taxon>
        <taxon>Pseudomonadati</taxon>
        <taxon>Planctomycetota</taxon>
        <taxon>Planctomycetia</taxon>
        <taxon>Pirellulales</taxon>
        <taxon>Pirellulaceae</taxon>
        <taxon>Rubripirellula</taxon>
    </lineage>
</organism>
<dbReference type="PANTHER" id="PTHR43818:SF10">
    <property type="entry name" value="NADH-DEPENDENT DEHYDROGENASE-RELATED"/>
    <property type="match status" value="1"/>
</dbReference>
<feature type="domain" description="Gfo/Idh/MocA-like oxidoreductase bacterial type C-terminal" evidence="2">
    <location>
        <begin position="227"/>
        <end position="306"/>
    </location>
</feature>
<dbReference type="InterPro" id="IPR036291">
    <property type="entry name" value="NAD(P)-bd_dom_sf"/>
</dbReference>
<dbReference type="InterPro" id="IPR000683">
    <property type="entry name" value="Gfo/Idh/MocA-like_OxRdtase_N"/>
</dbReference>
<dbReference type="InterPro" id="IPR050463">
    <property type="entry name" value="Gfo/Idh/MocA_oxidrdct_glycsds"/>
</dbReference>
<dbReference type="InterPro" id="IPR043906">
    <property type="entry name" value="Gfo/Idh/MocA_OxRdtase_bact_C"/>
</dbReference>
<keyword evidence="3" id="KW-0560">Oxidoreductase</keyword>
<dbReference type="Proteomes" id="UP000318538">
    <property type="component" value="Chromosome"/>
</dbReference>